<proteinExistence type="predicted"/>
<dbReference type="InterPro" id="IPR001707">
    <property type="entry name" value="Cmp_AcTrfase"/>
</dbReference>
<evidence type="ECO:0000313" key="2">
    <source>
        <dbReference type="Proteomes" id="UP001202717"/>
    </source>
</evidence>
<dbReference type="Pfam" id="PF00302">
    <property type="entry name" value="CAT"/>
    <property type="match status" value="1"/>
</dbReference>
<dbReference type="PANTHER" id="PTHR38474">
    <property type="entry name" value="SLR0299 PROTEIN"/>
    <property type="match status" value="1"/>
</dbReference>
<dbReference type="PANTHER" id="PTHR38474:SF1">
    <property type="entry name" value="SLR0299 PROTEIN"/>
    <property type="match status" value="1"/>
</dbReference>
<name>A0ABY7S1B0_9FLAO</name>
<dbReference type="SMART" id="SM01059">
    <property type="entry name" value="CAT"/>
    <property type="match status" value="1"/>
</dbReference>
<accession>A0ABY7S1B0</accession>
<dbReference type="Proteomes" id="UP001202717">
    <property type="component" value="Chromosome"/>
</dbReference>
<dbReference type="SUPFAM" id="SSF52777">
    <property type="entry name" value="CoA-dependent acyltransferases"/>
    <property type="match status" value="1"/>
</dbReference>
<dbReference type="Gene3D" id="3.30.559.10">
    <property type="entry name" value="Chloramphenicol acetyltransferase-like domain"/>
    <property type="match status" value="1"/>
</dbReference>
<evidence type="ECO:0000313" key="1">
    <source>
        <dbReference type="EMBL" id="WCO03078.1"/>
    </source>
</evidence>
<sequence length="206" mass="23985">MHIININTWNRKQHYEHFKALKDPYFAVTIPFDVTKAYHMAKTNNISFFGKYLHDCMKAINAIDEFKLRIVDTEVIQYDTINASATLMRANKTFGFTYIEFDNNLNQFLKNINVEKSRIENSNDLYPLRNDQACIHCSALPWLNFTGHKEPVSGVLESVPKLAFSKIEHQQDERITLNVSVNVNHALIDGYHVGLFSEKFQHYLNK</sequence>
<gene>
    <name evidence="1" type="ORF">MUN68_006195</name>
</gene>
<dbReference type="EMBL" id="CP116221">
    <property type="protein sequence ID" value="WCO03078.1"/>
    <property type="molecule type" value="Genomic_DNA"/>
</dbReference>
<protein>
    <submittedName>
        <fullName evidence="1">CatA-like O-acetyltransferase</fullName>
    </submittedName>
</protein>
<dbReference type="InterPro" id="IPR023213">
    <property type="entry name" value="CAT-like_dom_sf"/>
</dbReference>
<dbReference type="RefSeq" id="WP_249994013.1">
    <property type="nucleotide sequence ID" value="NZ_CP116221.1"/>
</dbReference>
<keyword evidence="2" id="KW-1185">Reference proteome</keyword>
<reference evidence="1 2" key="1">
    <citation type="submission" date="2023-01" db="EMBL/GenBank/DDBJ databases">
        <title>Psychroserpens ponticola sp. nov., isolated from seawater.</title>
        <authorList>
            <person name="Kristyanto S."/>
            <person name="Jung J."/>
            <person name="Kim J.M."/>
            <person name="Jeon C.O."/>
        </authorList>
    </citation>
    <scope>NUCLEOTIDE SEQUENCE [LARGE SCALE GENOMIC DNA]</scope>
    <source>
        <strain evidence="1 2">MSW6</strain>
    </source>
</reference>
<organism evidence="1 2">
    <name type="scientific">Psychroserpens ponticola</name>
    <dbReference type="NCBI Taxonomy" id="2932268"/>
    <lineage>
        <taxon>Bacteria</taxon>
        <taxon>Pseudomonadati</taxon>
        <taxon>Bacteroidota</taxon>
        <taxon>Flavobacteriia</taxon>
        <taxon>Flavobacteriales</taxon>
        <taxon>Flavobacteriaceae</taxon>
        <taxon>Psychroserpens</taxon>
    </lineage>
</organism>